<comment type="caution">
    <text evidence="1">The sequence shown here is derived from an EMBL/GenBank/DDBJ whole genome shotgun (WGS) entry which is preliminary data.</text>
</comment>
<dbReference type="Proteomes" id="UP000324800">
    <property type="component" value="Unassembled WGS sequence"/>
</dbReference>
<accession>A0A5J4V2W1</accession>
<sequence>MKNKDVDQSKLVTLNTPQVITGYKQFTQPIQADKFIKIGGTDNQILLANGDTIDKDKLAYEPIESATSQAVAYGMYEQLLWGTLTTQNSRVHISVSVTHSQPNTYWNTAYTVFSIVNNDIKPKFSGTPHNISLNAIMYNTKQPTTPVPQRQSHDIRHELIQTNNSVVRRRRI</sequence>
<name>A0A5J4V2W1_9EUKA</name>
<proteinExistence type="predicted"/>
<gene>
    <name evidence="1" type="ORF">EZS28_027628</name>
</gene>
<evidence type="ECO:0000313" key="2">
    <source>
        <dbReference type="Proteomes" id="UP000324800"/>
    </source>
</evidence>
<organism evidence="1 2">
    <name type="scientific">Streblomastix strix</name>
    <dbReference type="NCBI Taxonomy" id="222440"/>
    <lineage>
        <taxon>Eukaryota</taxon>
        <taxon>Metamonada</taxon>
        <taxon>Preaxostyla</taxon>
        <taxon>Oxymonadida</taxon>
        <taxon>Streblomastigidae</taxon>
        <taxon>Streblomastix</taxon>
    </lineage>
</organism>
<dbReference type="AlphaFoldDB" id="A0A5J4V2W1"/>
<dbReference type="EMBL" id="SNRW01010238">
    <property type="protein sequence ID" value="KAA6376844.1"/>
    <property type="molecule type" value="Genomic_DNA"/>
</dbReference>
<reference evidence="1 2" key="1">
    <citation type="submission" date="2019-03" db="EMBL/GenBank/DDBJ databases">
        <title>Single cell metagenomics reveals metabolic interactions within the superorganism composed of flagellate Streblomastix strix and complex community of Bacteroidetes bacteria on its surface.</title>
        <authorList>
            <person name="Treitli S.C."/>
            <person name="Kolisko M."/>
            <person name="Husnik F."/>
            <person name="Keeling P."/>
            <person name="Hampl V."/>
        </authorList>
    </citation>
    <scope>NUCLEOTIDE SEQUENCE [LARGE SCALE GENOMIC DNA]</scope>
    <source>
        <strain evidence="1">ST1C</strain>
    </source>
</reference>
<feature type="non-terminal residue" evidence="1">
    <location>
        <position position="172"/>
    </location>
</feature>
<evidence type="ECO:0000313" key="1">
    <source>
        <dbReference type="EMBL" id="KAA6376844.1"/>
    </source>
</evidence>
<protein>
    <submittedName>
        <fullName evidence="1">Uncharacterized protein</fullName>
    </submittedName>
</protein>